<feature type="region of interest" description="Disordered" evidence="1">
    <location>
        <begin position="163"/>
        <end position="220"/>
    </location>
</feature>
<dbReference type="OrthoDB" id="5876637at2759"/>
<evidence type="ECO:0000313" key="3">
    <source>
        <dbReference type="Proteomes" id="UP000250266"/>
    </source>
</evidence>
<feature type="compositionally biased region" description="Basic and acidic residues" evidence="1">
    <location>
        <begin position="190"/>
        <end position="200"/>
    </location>
</feature>
<sequence length="307" mass="34037">MPHKHKRKAGDDSVFNLPPTSRAKPLPVTIGKSATKATTSTARNARRNKLKEIDGYGADDTPKAFARLMQFHAAGRGPKGLDNGDRPNGSNKKRKLNPDNASPDNPKAASAAVAAVPQIMPGERLSDFSARVNHALPISGLANRGKGVKDRVTKHEKKLKRLQDGWRKEEARIREKEEEERELAEEEADEHAAMWEDKTADLPAGRKSKKGRRGKVVGEWDDDDGDPWEVLRVKRGGHGGLHDVVQAPPELGRAPREAFKVRDGARVEVGHVPNKAGSLRRREELGEERKSIIESYRRIMGERRIGI</sequence>
<dbReference type="Proteomes" id="UP000250266">
    <property type="component" value="Unassembled WGS sequence"/>
</dbReference>
<dbReference type="PANTHER" id="PTHR40644">
    <property type="entry name" value="UPF0653 PROTEIN C607.02C"/>
    <property type="match status" value="1"/>
</dbReference>
<gene>
    <name evidence="2" type="ORF">K432DRAFT_306678</name>
</gene>
<feature type="region of interest" description="Disordered" evidence="1">
    <location>
        <begin position="1"/>
        <end position="113"/>
    </location>
</feature>
<evidence type="ECO:0000256" key="1">
    <source>
        <dbReference type="SAM" id="MobiDB-lite"/>
    </source>
</evidence>
<accession>A0A8E2E330</accession>
<feature type="compositionally biased region" description="Low complexity" evidence="1">
    <location>
        <begin position="32"/>
        <end position="43"/>
    </location>
</feature>
<proteinExistence type="predicted"/>
<protein>
    <submittedName>
        <fullName evidence="2">Uncharacterized protein</fullName>
    </submittedName>
</protein>
<dbReference type="EMBL" id="KV745225">
    <property type="protein sequence ID" value="OCK76288.1"/>
    <property type="molecule type" value="Genomic_DNA"/>
</dbReference>
<feature type="compositionally biased region" description="Acidic residues" evidence="1">
    <location>
        <begin position="177"/>
        <end position="189"/>
    </location>
</feature>
<feature type="compositionally biased region" description="Basic residues" evidence="1">
    <location>
        <begin position="206"/>
        <end position="215"/>
    </location>
</feature>
<dbReference type="AlphaFoldDB" id="A0A8E2E330"/>
<evidence type="ECO:0000313" key="2">
    <source>
        <dbReference type="EMBL" id="OCK76288.1"/>
    </source>
</evidence>
<organism evidence="2 3">
    <name type="scientific">Lepidopterella palustris CBS 459.81</name>
    <dbReference type="NCBI Taxonomy" id="1314670"/>
    <lineage>
        <taxon>Eukaryota</taxon>
        <taxon>Fungi</taxon>
        <taxon>Dikarya</taxon>
        <taxon>Ascomycota</taxon>
        <taxon>Pezizomycotina</taxon>
        <taxon>Dothideomycetes</taxon>
        <taxon>Pleosporomycetidae</taxon>
        <taxon>Mytilinidiales</taxon>
        <taxon>Argynnaceae</taxon>
        <taxon>Lepidopterella</taxon>
    </lineage>
</organism>
<dbReference type="PANTHER" id="PTHR40644:SF1">
    <property type="entry name" value="UPF0653 PROTEIN C607.02C"/>
    <property type="match status" value="1"/>
</dbReference>
<feature type="compositionally biased region" description="Basic and acidic residues" evidence="1">
    <location>
        <begin position="163"/>
        <end position="176"/>
    </location>
</feature>
<reference evidence="2 3" key="1">
    <citation type="journal article" date="2016" name="Nat. Commun.">
        <title>Ectomycorrhizal ecology is imprinted in the genome of the dominant symbiotic fungus Cenococcum geophilum.</title>
        <authorList>
            <consortium name="DOE Joint Genome Institute"/>
            <person name="Peter M."/>
            <person name="Kohler A."/>
            <person name="Ohm R.A."/>
            <person name="Kuo A."/>
            <person name="Krutzmann J."/>
            <person name="Morin E."/>
            <person name="Arend M."/>
            <person name="Barry K.W."/>
            <person name="Binder M."/>
            <person name="Choi C."/>
            <person name="Clum A."/>
            <person name="Copeland A."/>
            <person name="Grisel N."/>
            <person name="Haridas S."/>
            <person name="Kipfer T."/>
            <person name="LaButti K."/>
            <person name="Lindquist E."/>
            <person name="Lipzen A."/>
            <person name="Maire R."/>
            <person name="Meier B."/>
            <person name="Mihaltcheva S."/>
            <person name="Molinier V."/>
            <person name="Murat C."/>
            <person name="Poggeler S."/>
            <person name="Quandt C.A."/>
            <person name="Sperisen C."/>
            <person name="Tritt A."/>
            <person name="Tisserant E."/>
            <person name="Crous P.W."/>
            <person name="Henrissat B."/>
            <person name="Nehls U."/>
            <person name="Egli S."/>
            <person name="Spatafora J.W."/>
            <person name="Grigoriev I.V."/>
            <person name="Martin F.M."/>
        </authorList>
    </citation>
    <scope>NUCLEOTIDE SEQUENCE [LARGE SCALE GENOMIC DNA]</scope>
    <source>
        <strain evidence="2 3">CBS 459.81</strain>
    </source>
</reference>
<keyword evidence="3" id="KW-1185">Reference proteome</keyword>
<name>A0A8E2E330_9PEZI</name>